<organism evidence="2 3">
    <name type="scientific">Gammaproteobacteria bacterium LSUCC0057</name>
    <dbReference type="NCBI Taxonomy" id="2559237"/>
    <lineage>
        <taxon>Bacteria</taxon>
        <taxon>Pseudomonadati</taxon>
        <taxon>Pseudomonadota</taxon>
        <taxon>Gammaproteobacteria</taxon>
        <taxon>Cellvibrionales</taxon>
        <taxon>Porticoccaceae</taxon>
        <taxon>SAR92 clade</taxon>
    </lineage>
</organism>
<evidence type="ECO:0000313" key="2">
    <source>
        <dbReference type="EMBL" id="TFH67222.1"/>
    </source>
</evidence>
<proteinExistence type="predicted"/>
<keyword evidence="2" id="KW-0723">Serine/threonine-protein kinase</keyword>
<keyword evidence="2" id="KW-0418">Kinase</keyword>
<comment type="caution">
    <text evidence="2">The sequence shown here is derived from an EMBL/GenBank/DDBJ whole genome shotgun (WGS) entry which is preliminary data.</text>
</comment>
<accession>A0A4Y8UFS9</accession>
<protein>
    <submittedName>
        <fullName evidence="2">Serine/threonine protein kinase</fullName>
    </submittedName>
</protein>
<feature type="signal peptide" evidence="1">
    <location>
        <begin position="1"/>
        <end position="20"/>
    </location>
</feature>
<name>A0A4Y8UFS9_9GAMM</name>
<keyword evidence="1" id="KW-0732">Signal</keyword>
<dbReference type="Proteomes" id="UP000298133">
    <property type="component" value="Unassembled WGS sequence"/>
</dbReference>
<feature type="chain" id="PRO_5021193533" evidence="1">
    <location>
        <begin position="21"/>
        <end position="513"/>
    </location>
</feature>
<sequence length="513" mass="53339">MAIKKLVLVSAISGLLTACGGGDVNISPSNVDNSVDNSTTTTGGSSSNGFCASYTKDAQLYEGTLSGGNCVYERNFVDITNPLTVDVTFPSIGSGKHVFEGSLVVGEAYDSIADLTAAGITEGGDGATITIEAGNTFVFKTSEDYAVINRGSQIIAIGDAENPITFTSYSDAISGTVAFDDVQQWGGMIINGFGVTNKCAYTGDRGAADFAMVGGECNVAAEGKSGSAQTYYGGDNDADSSGHLEYFIVKHTGAEVAPGNELNGIAFGGVGSGTTVNYLQVYSTYDDGIEMFGGSVDVSNFVALYVRDDSFDVDEGYNGTLQNALIIQANDDGQQCIESDGIGSYDSSETTRNADFIARGLNSAATVNNMTCIVSGNQGGTHGDSVGVRIREGHAITINDSIITSALTNNDGLDECLRIDDAETRQAGFVTITNTLLACKKPFKDEAVQIGSVGIEAWFEAADGDNVVERTDGAQTITELSGYYSTGDRGAVTAADDWTEGWTVGVDATWVTP</sequence>
<gene>
    <name evidence="2" type="ORF">E3W66_09385</name>
</gene>
<dbReference type="GO" id="GO:0004674">
    <property type="term" value="F:protein serine/threonine kinase activity"/>
    <property type="evidence" value="ECO:0007669"/>
    <property type="project" value="UniProtKB-KW"/>
</dbReference>
<dbReference type="AlphaFoldDB" id="A0A4Y8UFS9"/>
<dbReference type="PROSITE" id="PS51257">
    <property type="entry name" value="PROKAR_LIPOPROTEIN"/>
    <property type="match status" value="1"/>
</dbReference>
<dbReference type="PANTHER" id="PTHR41339">
    <property type="entry name" value="LIPL48"/>
    <property type="match status" value="1"/>
</dbReference>
<keyword evidence="2" id="KW-0808">Transferase</keyword>
<dbReference type="OrthoDB" id="237393at2"/>
<dbReference type="PANTHER" id="PTHR41339:SF1">
    <property type="entry name" value="SECRETED PROTEIN"/>
    <property type="match status" value="1"/>
</dbReference>
<evidence type="ECO:0000313" key="3">
    <source>
        <dbReference type="Proteomes" id="UP000298133"/>
    </source>
</evidence>
<keyword evidence="3" id="KW-1185">Reference proteome</keyword>
<reference evidence="2 3" key="1">
    <citation type="submission" date="2019-03" db="EMBL/GenBank/DDBJ databases">
        <title>Draft genome of Gammaproteobacteria bacterium LSUCC0057, a member of the SAR92 clade.</title>
        <authorList>
            <person name="Lanclos V.C."/>
            <person name="Doiron C."/>
            <person name="Henson M.W."/>
            <person name="Thrash J.C."/>
        </authorList>
    </citation>
    <scope>NUCLEOTIDE SEQUENCE [LARGE SCALE GENOMIC DNA]</scope>
    <source>
        <strain evidence="2 3">LSUCC0057</strain>
    </source>
</reference>
<dbReference type="EMBL" id="SPIA01000004">
    <property type="protein sequence ID" value="TFH67222.1"/>
    <property type="molecule type" value="Genomic_DNA"/>
</dbReference>
<evidence type="ECO:0000256" key="1">
    <source>
        <dbReference type="SAM" id="SignalP"/>
    </source>
</evidence>